<dbReference type="Pfam" id="PF03830">
    <property type="entry name" value="PTSIIB_sorb"/>
    <property type="match status" value="1"/>
</dbReference>
<dbReference type="SUPFAM" id="SSF52728">
    <property type="entry name" value="PTS IIb component"/>
    <property type="match status" value="1"/>
</dbReference>
<dbReference type="Proteomes" id="UP000601171">
    <property type="component" value="Unassembled WGS sequence"/>
</dbReference>
<evidence type="ECO:0000256" key="7">
    <source>
        <dbReference type="ARBA" id="ARBA00022777"/>
    </source>
</evidence>
<evidence type="ECO:0000313" key="10">
    <source>
        <dbReference type="Proteomes" id="UP000601171"/>
    </source>
</evidence>
<sequence>MADLSLVRIDSRLIHGQVLIMWTKMFPSKKIIIVDDEIANDKFMFQVFKLASPPKIKLEIFTTDDAAKKWKENKFGSLGPVFVLFKNVPVMYEAYKKGFEFDKLQLGGIGGGEGRIPVTGNINLDESDAKMLEELHKIGLDISFQVTPDTSKKDWSSIKDKFFPNV</sequence>
<accession>A0A926EV68</accession>
<keyword evidence="7" id="KW-0418">Kinase</keyword>
<evidence type="ECO:0000256" key="3">
    <source>
        <dbReference type="ARBA" id="ARBA00022490"/>
    </source>
</evidence>
<dbReference type="InterPro" id="IPR036667">
    <property type="entry name" value="PTS_IIB_sorbose-sp_sf"/>
</dbReference>
<evidence type="ECO:0000256" key="4">
    <source>
        <dbReference type="ARBA" id="ARBA00022597"/>
    </source>
</evidence>
<dbReference type="EMBL" id="JACRTG010000007">
    <property type="protein sequence ID" value="MBC8587059.1"/>
    <property type="molecule type" value="Genomic_DNA"/>
</dbReference>
<protein>
    <submittedName>
        <fullName evidence="9">PTS sugar transporter subunit IIB</fullName>
    </submittedName>
</protein>
<dbReference type="GO" id="GO:0016301">
    <property type="term" value="F:kinase activity"/>
    <property type="evidence" value="ECO:0007669"/>
    <property type="project" value="UniProtKB-KW"/>
</dbReference>
<dbReference type="RefSeq" id="WP_262428530.1">
    <property type="nucleotide sequence ID" value="NZ_JACRTG010000007.1"/>
</dbReference>
<name>A0A926EV68_9FIRM</name>
<keyword evidence="10" id="KW-1185">Reference proteome</keyword>
<dbReference type="AlphaFoldDB" id="A0A926EV68"/>
<evidence type="ECO:0000313" key="9">
    <source>
        <dbReference type="EMBL" id="MBC8587059.1"/>
    </source>
</evidence>
<dbReference type="Gene3D" id="3.40.35.10">
    <property type="entry name" value="Phosphotransferase system, sorbose subfamily IIB component"/>
    <property type="match status" value="1"/>
</dbReference>
<dbReference type="PROSITE" id="PS51101">
    <property type="entry name" value="PTS_EIIB_TYPE_4"/>
    <property type="match status" value="1"/>
</dbReference>
<comment type="caution">
    <text evidence="9">The sequence shown here is derived from an EMBL/GenBank/DDBJ whole genome shotgun (WGS) entry which is preliminary data.</text>
</comment>
<evidence type="ECO:0000256" key="1">
    <source>
        <dbReference type="ARBA" id="ARBA00004496"/>
    </source>
</evidence>
<keyword evidence="2" id="KW-0813">Transport</keyword>
<comment type="subcellular location">
    <subcellularLocation>
        <location evidence="1">Cytoplasm</location>
    </subcellularLocation>
</comment>
<evidence type="ECO:0000256" key="2">
    <source>
        <dbReference type="ARBA" id="ARBA00022448"/>
    </source>
</evidence>
<organism evidence="9 10">
    <name type="scientific">Paratissierella segnis</name>
    <dbReference type="NCBI Taxonomy" id="2763679"/>
    <lineage>
        <taxon>Bacteria</taxon>
        <taxon>Bacillati</taxon>
        <taxon>Bacillota</taxon>
        <taxon>Tissierellia</taxon>
        <taxon>Tissierellales</taxon>
        <taxon>Tissierellaceae</taxon>
        <taxon>Paratissierella</taxon>
    </lineage>
</organism>
<keyword evidence="4 9" id="KW-0762">Sugar transport</keyword>
<dbReference type="GO" id="GO:0008982">
    <property type="term" value="F:protein-N(PI)-phosphohistidine-sugar phosphotransferase activity"/>
    <property type="evidence" value="ECO:0007669"/>
    <property type="project" value="InterPro"/>
</dbReference>
<feature type="domain" description="PTS EIIB type-4" evidence="8">
    <location>
        <begin position="1"/>
        <end position="166"/>
    </location>
</feature>
<keyword evidence="6" id="KW-0598">Phosphotransferase system</keyword>
<keyword evidence="5" id="KW-0808">Transferase</keyword>
<evidence type="ECO:0000256" key="5">
    <source>
        <dbReference type="ARBA" id="ARBA00022679"/>
    </source>
</evidence>
<evidence type="ECO:0000259" key="8">
    <source>
        <dbReference type="PROSITE" id="PS51101"/>
    </source>
</evidence>
<dbReference type="GO" id="GO:0005737">
    <property type="term" value="C:cytoplasm"/>
    <property type="evidence" value="ECO:0007669"/>
    <property type="project" value="UniProtKB-SubCell"/>
</dbReference>
<reference evidence="9" key="1">
    <citation type="submission" date="2020-08" db="EMBL/GenBank/DDBJ databases">
        <title>Genome public.</title>
        <authorList>
            <person name="Liu C."/>
            <person name="Sun Q."/>
        </authorList>
    </citation>
    <scope>NUCLEOTIDE SEQUENCE</scope>
    <source>
        <strain evidence="9">BX21</strain>
    </source>
</reference>
<dbReference type="GO" id="GO:0009401">
    <property type="term" value="P:phosphoenolpyruvate-dependent sugar phosphotransferase system"/>
    <property type="evidence" value="ECO:0007669"/>
    <property type="project" value="UniProtKB-KW"/>
</dbReference>
<dbReference type="InterPro" id="IPR004720">
    <property type="entry name" value="PTS_IIB_sorbose-sp"/>
</dbReference>
<keyword evidence="3" id="KW-0963">Cytoplasm</keyword>
<gene>
    <name evidence="9" type="ORF">H8707_02230</name>
</gene>
<proteinExistence type="predicted"/>
<evidence type="ECO:0000256" key="6">
    <source>
        <dbReference type="ARBA" id="ARBA00022683"/>
    </source>
</evidence>